<evidence type="ECO:0000256" key="1">
    <source>
        <dbReference type="SAM" id="MobiDB-lite"/>
    </source>
</evidence>
<dbReference type="AlphaFoldDB" id="A0A846HGZ9"/>
<dbReference type="Proteomes" id="UP000031549">
    <property type="component" value="Unassembled WGS sequence"/>
</dbReference>
<comment type="caution">
    <text evidence="2">The sequence shown here is derived from an EMBL/GenBank/DDBJ whole genome shotgun (WGS) entry which is preliminary data.</text>
</comment>
<name>A0A846HGZ9_9CYAN</name>
<reference evidence="2 3" key="1">
    <citation type="journal article" date="2015" name="Genome Announc.">
        <title>Draft Genome Sequence of Cyanobacterium Hassallia byssoidea Strain VB512170, Isolated from Monuments in India.</title>
        <authorList>
            <person name="Singh D."/>
            <person name="Chandrababunaidu M.M."/>
            <person name="Panda A."/>
            <person name="Sen D."/>
            <person name="Bhattacharyya S."/>
            <person name="Adhikary S.P."/>
            <person name="Tripathy S."/>
        </authorList>
    </citation>
    <scope>NUCLEOTIDE SEQUENCE [LARGE SCALE GENOMIC DNA]</scope>
    <source>
        <strain evidence="2 3">VB512170</strain>
    </source>
</reference>
<gene>
    <name evidence="2" type="ORF">PI95_027750</name>
</gene>
<organism evidence="2 3">
    <name type="scientific">Hassallia byssoidea VB512170</name>
    <dbReference type="NCBI Taxonomy" id="1304833"/>
    <lineage>
        <taxon>Bacteria</taxon>
        <taxon>Bacillati</taxon>
        <taxon>Cyanobacteriota</taxon>
        <taxon>Cyanophyceae</taxon>
        <taxon>Nostocales</taxon>
        <taxon>Tolypothrichaceae</taxon>
        <taxon>Hassallia</taxon>
    </lineage>
</organism>
<sequence>VLGFPQVEHLAWQGSQCGLGVSPSGASGVAGEAGGEEFYPMPNAQCPMTAGAPLGPTPRPHSQTYAHCPMPNAPSPTQFS</sequence>
<feature type="region of interest" description="Disordered" evidence="1">
    <location>
        <begin position="49"/>
        <end position="80"/>
    </location>
</feature>
<protein>
    <submittedName>
        <fullName evidence="2">Uncharacterized protein</fullName>
    </submittedName>
</protein>
<dbReference type="EMBL" id="JTCM02000100">
    <property type="protein sequence ID" value="NEU76218.1"/>
    <property type="molecule type" value="Genomic_DNA"/>
</dbReference>
<accession>A0A846HGZ9</accession>
<keyword evidence="3" id="KW-1185">Reference proteome</keyword>
<evidence type="ECO:0000313" key="2">
    <source>
        <dbReference type="EMBL" id="NEU76218.1"/>
    </source>
</evidence>
<dbReference type="RefSeq" id="WP_163519256.1">
    <property type="nucleotide sequence ID" value="NZ_JTCM02000100.1"/>
</dbReference>
<proteinExistence type="predicted"/>
<evidence type="ECO:0000313" key="3">
    <source>
        <dbReference type="Proteomes" id="UP000031549"/>
    </source>
</evidence>
<feature type="non-terminal residue" evidence="2">
    <location>
        <position position="1"/>
    </location>
</feature>